<comment type="caution">
    <text evidence="2">The sequence shown here is derived from an EMBL/GenBank/DDBJ whole genome shotgun (WGS) entry which is preliminary data.</text>
</comment>
<dbReference type="EMBL" id="JAAIUW010000001">
    <property type="protein sequence ID" value="KAF7843407.1"/>
    <property type="molecule type" value="Genomic_DNA"/>
</dbReference>
<evidence type="ECO:0000313" key="2">
    <source>
        <dbReference type="EMBL" id="KAF7843407.1"/>
    </source>
</evidence>
<evidence type="ECO:0000256" key="1">
    <source>
        <dbReference type="SAM" id="MobiDB-lite"/>
    </source>
</evidence>
<name>A0A835CLH4_9FABA</name>
<accession>A0A835CLH4</accession>
<organism evidence="2 3">
    <name type="scientific">Senna tora</name>
    <dbReference type="NCBI Taxonomy" id="362788"/>
    <lineage>
        <taxon>Eukaryota</taxon>
        <taxon>Viridiplantae</taxon>
        <taxon>Streptophyta</taxon>
        <taxon>Embryophyta</taxon>
        <taxon>Tracheophyta</taxon>
        <taxon>Spermatophyta</taxon>
        <taxon>Magnoliopsida</taxon>
        <taxon>eudicotyledons</taxon>
        <taxon>Gunneridae</taxon>
        <taxon>Pentapetalae</taxon>
        <taxon>rosids</taxon>
        <taxon>fabids</taxon>
        <taxon>Fabales</taxon>
        <taxon>Fabaceae</taxon>
        <taxon>Caesalpinioideae</taxon>
        <taxon>Cassia clade</taxon>
        <taxon>Senna</taxon>
    </lineage>
</organism>
<proteinExistence type="predicted"/>
<protein>
    <submittedName>
        <fullName evidence="2">Uncharacterized protein</fullName>
    </submittedName>
</protein>
<feature type="region of interest" description="Disordered" evidence="1">
    <location>
        <begin position="1"/>
        <end position="38"/>
    </location>
</feature>
<keyword evidence="3" id="KW-1185">Reference proteome</keyword>
<dbReference type="AlphaFoldDB" id="A0A835CLH4"/>
<feature type="compositionally biased region" description="Basic and acidic residues" evidence="1">
    <location>
        <begin position="1"/>
        <end position="14"/>
    </location>
</feature>
<reference evidence="2" key="1">
    <citation type="submission" date="2020-09" db="EMBL/GenBank/DDBJ databases">
        <title>Genome-Enabled Discovery of Anthraquinone Biosynthesis in Senna tora.</title>
        <authorList>
            <person name="Kang S.-H."/>
            <person name="Pandey R.P."/>
            <person name="Lee C.-M."/>
            <person name="Sim J.-S."/>
            <person name="Jeong J.-T."/>
            <person name="Choi B.-S."/>
            <person name="Jung M."/>
            <person name="Ginzburg D."/>
            <person name="Zhao K."/>
            <person name="Won S.Y."/>
            <person name="Oh T.-J."/>
            <person name="Yu Y."/>
            <person name="Kim N.-H."/>
            <person name="Lee O.R."/>
            <person name="Lee T.-H."/>
            <person name="Bashyal P."/>
            <person name="Kim T.-S."/>
            <person name="Lee W.-H."/>
            <person name="Kawkins C."/>
            <person name="Kim C.-K."/>
            <person name="Kim J.S."/>
            <person name="Ahn B.O."/>
            <person name="Rhee S.Y."/>
            <person name="Sohng J.K."/>
        </authorList>
    </citation>
    <scope>NUCLEOTIDE SEQUENCE</scope>
    <source>
        <tissue evidence="2">Leaf</tissue>
    </source>
</reference>
<dbReference type="Proteomes" id="UP000634136">
    <property type="component" value="Unassembled WGS sequence"/>
</dbReference>
<sequence>MECAEKLKDERMRLGSEVGNEDSNLDLTGISEGDLNQDPISERTLSEECIEIEAQHRYTQSLRFRFNKCEAIRIKILPINQKKRERDFAHDGGIHRRLIDVRDKASCECIYRDE</sequence>
<evidence type="ECO:0000313" key="3">
    <source>
        <dbReference type="Proteomes" id="UP000634136"/>
    </source>
</evidence>
<gene>
    <name evidence="2" type="ORF">G2W53_000312</name>
</gene>